<dbReference type="InterPro" id="IPR038322">
    <property type="entry name" value="Pex19_C_sf"/>
</dbReference>
<feature type="compositionally biased region" description="Low complexity" evidence="1">
    <location>
        <begin position="130"/>
        <end position="142"/>
    </location>
</feature>
<dbReference type="Proteomes" id="UP000027586">
    <property type="component" value="Unassembled WGS sequence"/>
</dbReference>
<feature type="compositionally biased region" description="Basic and acidic residues" evidence="1">
    <location>
        <begin position="101"/>
        <end position="111"/>
    </location>
</feature>
<proteinExistence type="predicted"/>
<dbReference type="InterPro" id="IPR006708">
    <property type="entry name" value="Pex19"/>
</dbReference>
<organism evidence="2 3">
    <name type="scientific">Lichtheimia corymbifera JMRC:FSU:9682</name>
    <dbReference type="NCBI Taxonomy" id="1263082"/>
    <lineage>
        <taxon>Eukaryota</taxon>
        <taxon>Fungi</taxon>
        <taxon>Fungi incertae sedis</taxon>
        <taxon>Mucoromycota</taxon>
        <taxon>Mucoromycotina</taxon>
        <taxon>Mucoromycetes</taxon>
        <taxon>Mucorales</taxon>
        <taxon>Lichtheimiaceae</taxon>
        <taxon>Lichtheimia</taxon>
    </lineage>
</organism>
<sequence length="323" mass="35752">MATPSKQDPSKQPTQTKEDDSDLDDLLDDVLDDFNTLSTSESKKPQQPPASSASKEKETVAAGQPPAGKTEKESLDDFSMDEDEFAKQLASAMSDWMQEMDNDKETRETFEKIWSSFETEQGKGEGKGEGAAAGAGTSNSSGNSGGDARPGEAKSFQESISQTMNKLKESSKNIDASTPSMEGGDDAFMGEMMRQLESMADSGEFENLLEGMMQQLMSKELLYEPMKHMAENYTSWLEDNKDKISAADYERYQKQHELCKQVVAKYESPDFDDKNEAKAKELMDLMQKMQDLGQPPASMMEQIAPDMKLGEGGMPDMENCNIM</sequence>
<dbReference type="EMBL" id="CBTN010000029">
    <property type="protein sequence ID" value="CDH55463.1"/>
    <property type="molecule type" value="Genomic_DNA"/>
</dbReference>
<dbReference type="GO" id="GO:0005778">
    <property type="term" value="C:peroxisomal membrane"/>
    <property type="evidence" value="ECO:0007669"/>
    <property type="project" value="TreeGrafter"/>
</dbReference>
<protein>
    <submittedName>
        <fullName evidence="2">Pex19-domain-containing protein</fullName>
    </submittedName>
</protein>
<feature type="compositionally biased region" description="Polar residues" evidence="1">
    <location>
        <begin position="156"/>
        <end position="165"/>
    </location>
</feature>
<dbReference type="OrthoDB" id="21292at2759"/>
<gene>
    <name evidence="2" type="ORF">LCOR_06604.1</name>
</gene>
<feature type="compositionally biased region" description="Acidic residues" evidence="1">
    <location>
        <begin position="19"/>
        <end position="32"/>
    </location>
</feature>
<keyword evidence="3" id="KW-1185">Reference proteome</keyword>
<dbReference type="Pfam" id="PF04614">
    <property type="entry name" value="Pex19"/>
    <property type="match status" value="1"/>
</dbReference>
<accession>A0A068RZA1</accession>
<dbReference type="GO" id="GO:0033328">
    <property type="term" value="F:peroxisome membrane targeting sequence binding"/>
    <property type="evidence" value="ECO:0007669"/>
    <property type="project" value="TreeGrafter"/>
</dbReference>
<feature type="region of interest" description="Disordered" evidence="1">
    <location>
        <begin position="1"/>
        <end position="183"/>
    </location>
</feature>
<reference evidence="2" key="1">
    <citation type="submission" date="2013-08" db="EMBL/GenBank/DDBJ databases">
        <title>Gene expansion shapes genome architecture in the human pathogen Lichtheimia corymbifera: an evolutionary genomics analysis in the ancient terrestrial Mucorales (Mucoromycotina).</title>
        <authorList>
            <person name="Schwartze V.U."/>
            <person name="Winter S."/>
            <person name="Shelest E."/>
            <person name="Marcet-Houben M."/>
            <person name="Horn F."/>
            <person name="Wehner S."/>
            <person name="Hoffmann K."/>
            <person name="Riege K."/>
            <person name="Sammeth M."/>
            <person name="Nowrousian M."/>
            <person name="Valiante V."/>
            <person name="Linde J."/>
            <person name="Jacobsen I.D."/>
            <person name="Marz M."/>
            <person name="Brakhage A.A."/>
            <person name="Gabaldon T."/>
            <person name="Bocker S."/>
            <person name="Voigt K."/>
        </authorList>
    </citation>
    <scope>NUCLEOTIDE SEQUENCE [LARGE SCALE GENOMIC DNA]</scope>
    <source>
        <strain evidence="2">FSU 9682</strain>
    </source>
</reference>
<name>A0A068RZA1_9FUNG</name>
<evidence type="ECO:0000313" key="2">
    <source>
        <dbReference type="EMBL" id="CDH55463.1"/>
    </source>
</evidence>
<dbReference type="STRING" id="1263082.A0A068RZA1"/>
<dbReference type="Gene3D" id="1.20.120.900">
    <property type="entry name" value="Pex19, mPTS binding domain"/>
    <property type="match status" value="1"/>
</dbReference>
<comment type="caution">
    <text evidence="2">The sequence shown here is derived from an EMBL/GenBank/DDBJ whole genome shotgun (WGS) entry which is preliminary data.</text>
</comment>
<evidence type="ECO:0000313" key="3">
    <source>
        <dbReference type="Proteomes" id="UP000027586"/>
    </source>
</evidence>
<dbReference type="PANTHER" id="PTHR12774:SF2">
    <property type="entry name" value="PEROXISOMAL BIOGENESIS FACTOR 19"/>
    <property type="match status" value="1"/>
</dbReference>
<evidence type="ECO:0000256" key="1">
    <source>
        <dbReference type="SAM" id="MobiDB-lite"/>
    </source>
</evidence>
<feature type="compositionally biased region" description="Polar residues" evidence="1">
    <location>
        <begin position="1"/>
        <end position="15"/>
    </location>
</feature>
<dbReference type="AlphaFoldDB" id="A0A068RZA1"/>
<dbReference type="PANTHER" id="PTHR12774">
    <property type="entry name" value="PEROXISOMAL BIOGENESIS FACTOR 19"/>
    <property type="match status" value="1"/>
</dbReference>
<dbReference type="VEuPathDB" id="FungiDB:LCOR_06604.1"/>
<dbReference type="GO" id="GO:0045046">
    <property type="term" value="P:protein import into peroxisome membrane"/>
    <property type="evidence" value="ECO:0007669"/>
    <property type="project" value="TreeGrafter"/>
</dbReference>